<protein>
    <recommendedName>
        <fullName evidence="2">phosphoribosylformylglycinamidine cyclo-ligase</fullName>
        <ecNumber evidence="2">6.3.3.1</ecNumber>
    </recommendedName>
</protein>
<keyword evidence="3" id="KW-0436">Ligase</keyword>
<dbReference type="GO" id="GO:0006189">
    <property type="term" value="P:'de novo' IMP biosynthetic process"/>
    <property type="evidence" value="ECO:0007669"/>
    <property type="project" value="UniProtKB-UniPathway"/>
</dbReference>
<dbReference type="InterPro" id="IPR004733">
    <property type="entry name" value="PurM_cligase"/>
</dbReference>
<dbReference type="EC" id="6.3.3.1" evidence="2"/>
<evidence type="ECO:0000259" key="8">
    <source>
        <dbReference type="Pfam" id="PF02769"/>
    </source>
</evidence>
<dbReference type="InterPro" id="IPR018484">
    <property type="entry name" value="FGGY_N"/>
</dbReference>
<reference evidence="10" key="1">
    <citation type="submission" date="2021-02" db="EMBL/GenBank/DDBJ databases">
        <title>First Annotated Genome of the Yellow-green Alga Tribonema minus.</title>
        <authorList>
            <person name="Mahan K.M."/>
        </authorList>
    </citation>
    <scope>NUCLEOTIDE SEQUENCE</scope>
    <source>
        <strain evidence="10">UTEX B ZZ1240</strain>
    </source>
</reference>
<dbReference type="Proteomes" id="UP000664859">
    <property type="component" value="Unassembled WGS sequence"/>
</dbReference>
<feature type="domain" description="PurM-like N-terminal" evidence="7">
    <location>
        <begin position="925"/>
        <end position="1030"/>
    </location>
</feature>
<feature type="domain" description="Carbohydrate kinase FGGY C-terminal" evidence="9">
    <location>
        <begin position="278"/>
        <end position="465"/>
    </location>
</feature>
<keyword evidence="5" id="KW-0067">ATP-binding</keyword>
<dbReference type="GO" id="GO:0004856">
    <property type="term" value="F:D-xylulokinase activity"/>
    <property type="evidence" value="ECO:0007669"/>
    <property type="project" value="InterPro"/>
</dbReference>
<evidence type="ECO:0000256" key="4">
    <source>
        <dbReference type="ARBA" id="ARBA00022741"/>
    </source>
</evidence>
<accession>A0A836CEA2</accession>
<dbReference type="PANTHER" id="PTHR10520:SF12">
    <property type="entry name" value="TRIFUNCTIONAL PURINE BIOSYNTHETIC PROTEIN ADENOSINE-3"/>
    <property type="match status" value="1"/>
</dbReference>
<dbReference type="HAMAP" id="MF_00741">
    <property type="entry name" value="AIRS"/>
    <property type="match status" value="2"/>
</dbReference>
<gene>
    <name evidence="10" type="ORF">JKP88DRAFT_349367</name>
</gene>
<dbReference type="InterPro" id="IPR043129">
    <property type="entry name" value="ATPase_NBD"/>
</dbReference>
<dbReference type="AlphaFoldDB" id="A0A836CEA2"/>
<feature type="domain" description="PurM-like C-terminal" evidence="8">
    <location>
        <begin position="670"/>
        <end position="836"/>
    </location>
</feature>
<dbReference type="InterPro" id="IPR042024">
    <property type="entry name" value="D-XK_euk"/>
</dbReference>
<evidence type="ECO:0000313" key="11">
    <source>
        <dbReference type="Proteomes" id="UP000664859"/>
    </source>
</evidence>
<evidence type="ECO:0000313" key="10">
    <source>
        <dbReference type="EMBL" id="KAG5180776.1"/>
    </source>
</evidence>
<dbReference type="Pfam" id="PF00370">
    <property type="entry name" value="FGGY_N"/>
    <property type="match status" value="1"/>
</dbReference>
<dbReference type="UniPathway" id="UPA00074">
    <property type="reaction ID" value="UER00129"/>
</dbReference>
<dbReference type="Gene3D" id="3.30.420.40">
    <property type="match status" value="2"/>
</dbReference>
<dbReference type="SUPFAM" id="SSF55326">
    <property type="entry name" value="PurM N-terminal domain-like"/>
    <property type="match status" value="2"/>
</dbReference>
<evidence type="ECO:0000256" key="1">
    <source>
        <dbReference type="ARBA" id="ARBA00004686"/>
    </source>
</evidence>
<comment type="caution">
    <text evidence="10">The sequence shown here is derived from an EMBL/GenBank/DDBJ whole genome shotgun (WGS) entry which is preliminary data.</text>
</comment>
<proteinExistence type="inferred from homology"/>
<evidence type="ECO:0000256" key="2">
    <source>
        <dbReference type="ARBA" id="ARBA00013047"/>
    </source>
</evidence>
<dbReference type="CDD" id="cd02196">
    <property type="entry name" value="PurM"/>
    <property type="match status" value="2"/>
</dbReference>
<dbReference type="Pfam" id="PF02769">
    <property type="entry name" value="AIRS_C"/>
    <property type="match status" value="2"/>
</dbReference>
<comment type="pathway">
    <text evidence="1">Purine metabolism; IMP biosynthesis via de novo pathway; 5-amino-1-(5-phospho-D-ribosyl)imidazole from N(2)-formyl-N(1)-(5-phospho-D-ribosyl)glycinamide: step 2/2.</text>
</comment>
<dbReference type="SUPFAM" id="SSF53067">
    <property type="entry name" value="Actin-like ATPase domain"/>
    <property type="match status" value="2"/>
</dbReference>
<dbReference type="GO" id="GO:0004637">
    <property type="term" value="F:phosphoribosylamine-glycine ligase activity"/>
    <property type="evidence" value="ECO:0007669"/>
    <property type="project" value="TreeGrafter"/>
</dbReference>
<evidence type="ECO:0000259" key="7">
    <source>
        <dbReference type="Pfam" id="PF00586"/>
    </source>
</evidence>
<dbReference type="SUPFAM" id="SSF56042">
    <property type="entry name" value="PurM C-terminal domain-like"/>
    <property type="match status" value="2"/>
</dbReference>
<dbReference type="PANTHER" id="PTHR10520">
    <property type="entry name" value="TRIFUNCTIONAL PURINE BIOSYNTHETIC PROTEIN ADENOSINE-3-RELATED"/>
    <property type="match status" value="1"/>
</dbReference>
<dbReference type="InterPro" id="IPR036676">
    <property type="entry name" value="PurM-like_C_sf"/>
</dbReference>
<dbReference type="GO" id="GO:0004641">
    <property type="term" value="F:phosphoribosylformylglycinamidine cyclo-ligase activity"/>
    <property type="evidence" value="ECO:0007669"/>
    <property type="project" value="UniProtKB-EC"/>
</dbReference>
<dbReference type="InterPro" id="IPR018485">
    <property type="entry name" value="FGGY_C"/>
</dbReference>
<name>A0A836CEA2_9STRA</name>
<evidence type="ECO:0000256" key="5">
    <source>
        <dbReference type="ARBA" id="ARBA00022840"/>
    </source>
</evidence>
<dbReference type="InterPro" id="IPR036921">
    <property type="entry name" value="PurM-like_N_sf"/>
</dbReference>
<dbReference type="EMBL" id="JAFCMP010000357">
    <property type="protein sequence ID" value="KAG5180776.1"/>
    <property type="molecule type" value="Genomic_DNA"/>
</dbReference>
<evidence type="ECO:0000259" key="6">
    <source>
        <dbReference type="Pfam" id="PF00370"/>
    </source>
</evidence>
<evidence type="ECO:0000259" key="9">
    <source>
        <dbReference type="Pfam" id="PF02782"/>
    </source>
</evidence>
<feature type="domain" description="PurM-like C-terminal" evidence="8">
    <location>
        <begin position="1044"/>
        <end position="1207"/>
    </location>
</feature>
<keyword evidence="4" id="KW-0547">Nucleotide-binding</keyword>
<dbReference type="Gene3D" id="3.90.650.10">
    <property type="entry name" value="PurM-like C-terminal domain"/>
    <property type="match status" value="2"/>
</dbReference>
<dbReference type="Pfam" id="PF00586">
    <property type="entry name" value="AIRS"/>
    <property type="match status" value="2"/>
</dbReference>
<feature type="domain" description="Carbohydrate kinase FGGY N-terminal" evidence="6">
    <location>
        <begin position="112"/>
        <end position="262"/>
    </location>
</feature>
<dbReference type="InterPro" id="IPR016188">
    <property type="entry name" value="PurM-like_N"/>
</dbReference>
<feature type="domain" description="PurM-like N-terminal" evidence="7">
    <location>
        <begin position="550"/>
        <end position="657"/>
    </location>
</feature>
<evidence type="ECO:0000256" key="3">
    <source>
        <dbReference type="ARBA" id="ARBA00022598"/>
    </source>
</evidence>
<sequence length="1222" mass="126850">MVSVNFEQDLPQYNTQQGMHISDAVVPGDNAIVTSPVSMWLDGLDMALMRLKTCADAAPHLPDIAGISVSGQQHGTVYWRVGASYHLQQLAHASPRLTLTEALAGCFARRDCPIWADSSTVEQCAALEAALGGAAALAAATGSAAYPRFSGNQIARVAARESRAWGQCERVSLVSSFVACALTGAYAPIDRSDAAGMNLMDIATREWHAGAVAATRAEGLAAKLGPLVDSHAVVGTLNEFFASKYGLPRGCPVVAGSGDNPCSMAAMGLTGEGGEEIAVSLGTSDTVMGVTHAAVIPQPEGHVMVSALDPAASFAMLVYKNGGVTRQRMRDEHAGGDWAAFEELLAGSPPGNDGVMGLFLDLPEITPQVERVGRFFASAAAPSSILTETTSLSAATFARALVEGRFLSMRARLTRMGIGPAQRVLAMGGASASAAMMQVLADVFASPVYVGAVPDAAVVGAALRAKHGVLSQRAGRLLPFSSILGSFDTRGLKVVATPDAKASATYQAMQKPYLELERAVQTSADKAQADPCLGGFGSSFDLKAAGYAGRDTLLVGMVDGVGTKLKIAQAVNNHRSIGIDLVAMCANDMVAQGAEPLFFLDYYATSALSVEDTAVVVDGIAEGCRIAKCALVGGETAQMPSMYGSGEYNIAGFLVGAATQRTVMPHNIHAGDVLLGLPSSGVHSNGFSIIRKIIEVEGLDLAAPAPFSPGQSLADALLTPTRIYAQQVLALLDENLLSAAAHVSKGGVLEHLARILPEDLVASIDADAAGWTLPPVFQWIMEAGSLEQKELLQVFNCGVGMILVTSPAKLTRVHEVLAAAGEASVMVLGRIQQRPSSFCPQVIVYGKQLCPPPQGADGDAHAQHQHITYSSSGVNLDAMRMLVDKRIKPACASTKRPGCDKLSATRGRGGLFDLSKAGYSAQDVVLVGAAEGVGTKLRVAQAVGDHSGVGIDLVAMCVNNLVAQGAEPLFFLDFYATGVLQVDQAAAVVQSMAEGCKLARCGLIDGETSEMPSMYAQVKTTYDLAGLAVGCAARGALLPQGIAAGNVILGVPSAGLHCNGFSLVRKALEDEGVAYGDAAPWDAATTTAASLLTPARIYVKSLLPVVRSGSVTAAAHVATGGVTDNLKRPLPAALGAEVDLSGWRLPAVFGWLRDATGMSTEEMLNTFNCGIGFLLVVPEDKVGRVKALLTECGEKQVFVLGKIVAREQDGGPQLVYKGSLSV</sequence>
<dbReference type="GO" id="GO:0042732">
    <property type="term" value="P:D-xylose metabolic process"/>
    <property type="evidence" value="ECO:0007669"/>
    <property type="project" value="InterPro"/>
</dbReference>
<dbReference type="NCBIfam" id="TIGR00878">
    <property type="entry name" value="purM"/>
    <property type="match status" value="2"/>
</dbReference>
<dbReference type="GO" id="GO:0005829">
    <property type="term" value="C:cytosol"/>
    <property type="evidence" value="ECO:0007669"/>
    <property type="project" value="TreeGrafter"/>
</dbReference>
<dbReference type="OrthoDB" id="1728974at2759"/>
<dbReference type="Pfam" id="PF02782">
    <property type="entry name" value="FGGY_C"/>
    <property type="match status" value="1"/>
</dbReference>
<dbReference type="GO" id="GO:0046084">
    <property type="term" value="P:adenine biosynthetic process"/>
    <property type="evidence" value="ECO:0007669"/>
    <property type="project" value="TreeGrafter"/>
</dbReference>
<dbReference type="InterPro" id="IPR010918">
    <property type="entry name" value="PurM-like_C_dom"/>
</dbReference>
<dbReference type="CDD" id="cd07776">
    <property type="entry name" value="ASKHA_NBD_FGGY_SpXK-like"/>
    <property type="match status" value="1"/>
</dbReference>
<dbReference type="GO" id="GO:0005524">
    <property type="term" value="F:ATP binding"/>
    <property type="evidence" value="ECO:0007669"/>
    <property type="project" value="UniProtKB-KW"/>
</dbReference>
<organism evidence="10 11">
    <name type="scientific">Tribonema minus</name>
    <dbReference type="NCBI Taxonomy" id="303371"/>
    <lineage>
        <taxon>Eukaryota</taxon>
        <taxon>Sar</taxon>
        <taxon>Stramenopiles</taxon>
        <taxon>Ochrophyta</taxon>
        <taxon>PX clade</taxon>
        <taxon>Xanthophyceae</taxon>
        <taxon>Tribonematales</taxon>
        <taxon>Tribonemataceae</taxon>
        <taxon>Tribonema</taxon>
    </lineage>
</organism>
<dbReference type="Gene3D" id="3.30.1330.10">
    <property type="entry name" value="PurM-like, N-terminal domain"/>
    <property type="match status" value="2"/>
</dbReference>
<keyword evidence="11" id="KW-1185">Reference proteome</keyword>